<reference evidence="1" key="1">
    <citation type="submission" date="2021-06" db="EMBL/GenBank/DDBJ databases">
        <authorList>
            <person name="Kallberg Y."/>
            <person name="Tangrot J."/>
            <person name="Rosling A."/>
        </authorList>
    </citation>
    <scope>NUCLEOTIDE SEQUENCE</scope>
    <source>
        <strain evidence="1">CL356</strain>
    </source>
</reference>
<organism evidence="1 2">
    <name type="scientific">Acaulospora colombiana</name>
    <dbReference type="NCBI Taxonomy" id="27376"/>
    <lineage>
        <taxon>Eukaryota</taxon>
        <taxon>Fungi</taxon>
        <taxon>Fungi incertae sedis</taxon>
        <taxon>Mucoromycota</taxon>
        <taxon>Glomeromycotina</taxon>
        <taxon>Glomeromycetes</taxon>
        <taxon>Diversisporales</taxon>
        <taxon>Acaulosporaceae</taxon>
        <taxon>Acaulospora</taxon>
    </lineage>
</organism>
<evidence type="ECO:0000313" key="1">
    <source>
        <dbReference type="EMBL" id="CAG8701148.1"/>
    </source>
</evidence>
<sequence>MEGKILPHPSFEPSMWRSYIKREHPFSLNSRTNDSDRPGHNPLATSPQNNSDNDQVMEDAEIDEKKNVAIYAIDGKPAVVKRLCSQWELEVLRELHTMRAKNIVPLVTIAHEFSPRPLVVMEKFVEIVDIKPDNIVVNKANQELLLIDFGLSERLLHKEAMIKGSRGTPGWTAPELNLGLSYTKTDSGSLQAELEGGVVFRAVSADAWAVGKVIQWLVTRPSLWEERLGLLRDVAAKLMHDIPSLRLDLGIAASQIMHAAESISSVNIFDAVPRNMTLA</sequence>
<name>A0ACA9PCF9_9GLOM</name>
<protein>
    <submittedName>
        <fullName evidence="1">11951_t:CDS:1</fullName>
    </submittedName>
</protein>
<dbReference type="Proteomes" id="UP000789525">
    <property type="component" value="Unassembled WGS sequence"/>
</dbReference>
<evidence type="ECO:0000313" key="2">
    <source>
        <dbReference type="Proteomes" id="UP000789525"/>
    </source>
</evidence>
<dbReference type="EMBL" id="CAJVPT010032357">
    <property type="protein sequence ID" value="CAG8701148.1"/>
    <property type="molecule type" value="Genomic_DNA"/>
</dbReference>
<proteinExistence type="predicted"/>
<gene>
    <name evidence="1" type="ORF">ACOLOM_LOCUS10249</name>
</gene>
<comment type="caution">
    <text evidence="1">The sequence shown here is derived from an EMBL/GenBank/DDBJ whole genome shotgun (WGS) entry which is preliminary data.</text>
</comment>
<accession>A0ACA9PCF9</accession>
<keyword evidence="2" id="KW-1185">Reference proteome</keyword>